<evidence type="ECO:0000313" key="1">
    <source>
        <dbReference type="EMBL" id="TFY96890.1"/>
    </source>
</evidence>
<sequence>MQIADEFLIPTLLMRLDLSRGAMNHLISGYDGAHTIEFTEADFEVLQTSPKYFARKFPDDPNAPIRTRVLRELVGQQSRQIKAASDCPIK</sequence>
<comment type="caution">
    <text evidence="1">The sequence shown here is derived from an EMBL/GenBank/DDBJ whole genome shotgun (WGS) entry which is preliminary data.</text>
</comment>
<reference evidence="1 2" key="1">
    <citation type="submission" date="2019-03" db="EMBL/GenBank/DDBJ databases">
        <title>Ramlibacter rhizophilus CCTCC AB2015357, whole genome shotgun sequence.</title>
        <authorList>
            <person name="Zhang X."/>
            <person name="Feng G."/>
            <person name="Zhu H."/>
        </authorList>
    </citation>
    <scope>NUCLEOTIDE SEQUENCE [LARGE SCALE GENOMIC DNA]</scope>
    <source>
        <strain evidence="1 2">CCTCC AB2015357</strain>
    </source>
</reference>
<accession>A0A4Z0BDL5</accession>
<dbReference type="EMBL" id="SMLL01000008">
    <property type="protein sequence ID" value="TFY96890.1"/>
    <property type="molecule type" value="Genomic_DNA"/>
</dbReference>
<proteinExistence type="predicted"/>
<organism evidence="1 2">
    <name type="scientific">Ramlibacter rhizophilus</name>
    <dbReference type="NCBI Taxonomy" id="1781167"/>
    <lineage>
        <taxon>Bacteria</taxon>
        <taxon>Pseudomonadati</taxon>
        <taxon>Pseudomonadota</taxon>
        <taxon>Betaproteobacteria</taxon>
        <taxon>Burkholderiales</taxon>
        <taxon>Comamonadaceae</taxon>
        <taxon>Ramlibacter</taxon>
    </lineage>
</organism>
<dbReference type="AlphaFoldDB" id="A0A4Z0BDL5"/>
<keyword evidence="2" id="KW-1185">Reference proteome</keyword>
<name>A0A4Z0BDL5_9BURK</name>
<protein>
    <submittedName>
        <fullName evidence="1">Uncharacterized protein</fullName>
    </submittedName>
</protein>
<evidence type="ECO:0000313" key="2">
    <source>
        <dbReference type="Proteomes" id="UP000297564"/>
    </source>
</evidence>
<gene>
    <name evidence="1" type="ORF">EZ242_19650</name>
</gene>
<dbReference type="Proteomes" id="UP000297564">
    <property type="component" value="Unassembled WGS sequence"/>
</dbReference>